<keyword evidence="4" id="KW-1185">Reference proteome</keyword>
<dbReference type="AlphaFoldDB" id="A0A845A4E5"/>
<dbReference type="RefSeq" id="WP_160738235.1">
    <property type="nucleotide sequence ID" value="NZ_WTYQ01000001.1"/>
</dbReference>
<reference evidence="3 4" key="1">
    <citation type="submission" date="2019-12" db="EMBL/GenBank/DDBJ databases">
        <title>Genomic-based taxomic classification of the family Erythrobacteraceae.</title>
        <authorList>
            <person name="Xu L."/>
        </authorList>
    </citation>
    <scope>NUCLEOTIDE SEQUENCE [LARGE SCALE GENOMIC DNA]</scope>
    <source>
        <strain evidence="3 4">DSM 18604</strain>
    </source>
</reference>
<feature type="domain" description="Extensin-like C-terminal" evidence="2">
    <location>
        <begin position="68"/>
        <end position="239"/>
    </location>
</feature>
<dbReference type="Pfam" id="PF06904">
    <property type="entry name" value="Extensin-like_C"/>
    <property type="match status" value="1"/>
</dbReference>
<keyword evidence="1" id="KW-0812">Transmembrane</keyword>
<sequence length="239" mass="26411">MKLAEFLKSPKVDLAAVFLLMALGVFLLLRVWLQDHPQHNPWVPLDLRDPPGWTTRQKLADLRVNSDACRTILERSGIGFVSYEPVGEGACRRDDRLSLTRAPLSPSLPQTSCAVAAGFAMWFAQSVEPAARKILGSGIARIEHLGSYNCRRINSGKSGSWSEHATGNAIDITGFTLEDGRRISVLKDWQSGDEKGLFLRAVRDGACGVFGTVLSPDYNVAHADHFHLDQQKRTWGVCR</sequence>
<dbReference type="EMBL" id="WTYQ01000001">
    <property type="protein sequence ID" value="MXP25070.1"/>
    <property type="molecule type" value="Genomic_DNA"/>
</dbReference>
<gene>
    <name evidence="3" type="ORF">GRI39_03280</name>
</gene>
<feature type="transmembrane region" description="Helical" evidence="1">
    <location>
        <begin position="12"/>
        <end position="33"/>
    </location>
</feature>
<keyword evidence="1" id="KW-1133">Transmembrane helix</keyword>
<evidence type="ECO:0000259" key="2">
    <source>
        <dbReference type="Pfam" id="PF06904"/>
    </source>
</evidence>
<dbReference type="OrthoDB" id="9809788at2"/>
<protein>
    <submittedName>
        <fullName evidence="3">Extensin</fullName>
    </submittedName>
</protein>
<keyword evidence="1" id="KW-0472">Membrane</keyword>
<evidence type="ECO:0000256" key="1">
    <source>
        <dbReference type="SAM" id="Phobius"/>
    </source>
</evidence>
<comment type="caution">
    <text evidence="3">The sequence shown here is derived from an EMBL/GenBank/DDBJ whole genome shotgun (WGS) entry which is preliminary data.</text>
</comment>
<evidence type="ECO:0000313" key="4">
    <source>
        <dbReference type="Proteomes" id="UP000460561"/>
    </source>
</evidence>
<evidence type="ECO:0000313" key="3">
    <source>
        <dbReference type="EMBL" id="MXP25070.1"/>
    </source>
</evidence>
<accession>A0A845A4E5</accession>
<proteinExistence type="predicted"/>
<name>A0A845A4E5_9SPHN</name>
<dbReference type="InterPro" id="IPR009683">
    <property type="entry name" value="Extensin-like_C"/>
</dbReference>
<organism evidence="3 4">
    <name type="scientific">Altericroceibacterium indicum</name>
    <dbReference type="NCBI Taxonomy" id="374177"/>
    <lineage>
        <taxon>Bacteria</taxon>
        <taxon>Pseudomonadati</taxon>
        <taxon>Pseudomonadota</taxon>
        <taxon>Alphaproteobacteria</taxon>
        <taxon>Sphingomonadales</taxon>
        <taxon>Erythrobacteraceae</taxon>
        <taxon>Altericroceibacterium</taxon>
    </lineage>
</organism>
<dbReference type="Proteomes" id="UP000460561">
    <property type="component" value="Unassembled WGS sequence"/>
</dbReference>